<dbReference type="OrthoDB" id="117483at2"/>
<dbReference type="RefSeq" id="WP_089357847.1">
    <property type="nucleotide sequence ID" value="NZ_FZPD01000005.1"/>
</dbReference>
<dbReference type="EMBL" id="FZPD01000005">
    <property type="protein sequence ID" value="SNT28382.1"/>
    <property type="molecule type" value="Genomic_DNA"/>
</dbReference>
<dbReference type="InterPro" id="IPR007061">
    <property type="entry name" value="MST-like"/>
</dbReference>
<dbReference type="Pfam" id="PF04978">
    <property type="entry name" value="MST"/>
    <property type="match status" value="1"/>
</dbReference>
<protein>
    <recommendedName>
        <fullName evidence="4">DinB superfamily protein</fullName>
    </recommendedName>
</protein>
<proteinExistence type="predicted"/>
<reference evidence="2 3" key="1">
    <citation type="submission" date="2017-06" db="EMBL/GenBank/DDBJ databases">
        <authorList>
            <person name="Kim H.J."/>
            <person name="Triplett B.A."/>
        </authorList>
    </citation>
    <scope>NUCLEOTIDE SEQUENCE [LARGE SCALE GENOMIC DNA]</scope>
    <source>
        <strain evidence="2 3">DSM 19307</strain>
    </source>
</reference>
<dbReference type="Proteomes" id="UP000198393">
    <property type="component" value="Unassembled WGS sequence"/>
</dbReference>
<evidence type="ECO:0008006" key="4">
    <source>
        <dbReference type="Google" id="ProtNLM"/>
    </source>
</evidence>
<accession>A0A239LEM0</accession>
<dbReference type="AlphaFoldDB" id="A0A239LEM0"/>
<name>A0A239LEM0_EKHLU</name>
<organism evidence="2 3">
    <name type="scientific">Ekhidna lutea</name>
    <dbReference type="NCBI Taxonomy" id="447679"/>
    <lineage>
        <taxon>Bacteria</taxon>
        <taxon>Pseudomonadati</taxon>
        <taxon>Bacteroidota</taxon>
        <taxon>Cytophagia</taxon>
        <taxon>Cytophagales</taxon>
        <taxon>Reichenbachiellaceae</taxon>
        <taxon>Ekhidna</taxon>
    </lineage>
</organism>
<feature type="chain" id="PRO_5012353761" description="DinB superfamily protein" evidence="1">
    <location>
        <begin position="22"/>
        <end position="192"/>
    </location>
</feature>
<dbReference type="InterPro" id="IPR034660">
    <property type="entry name" value="DinB/YfiT-like"/>
</dbReference>
<dbReference type="Gene3D" id="1.20.120.450">
    <property type="entry name" value="dinb family like domain"/>
    <property type="match status" value="1"/>
</dbReference>
<evidence type="ECO:0000256" key="1">
    <source>
        <dbReference type="SAM" id="SignalP"/>
    </source>
</evidence>
<evidence type="ECO:0000313" key="2">
    <source>
        <dbReference type="EMBL" id="SNT28382.1"/>
    </source>
</evidence>
<keyword evidence="3" id="KW-1185">Reference proteome</keyword>
<gene>
    <name evidence="2" type="ORF">SAMN05421640_3171</name>
</gene>
<dbReference type="SUPFAM" id="SSF109854">
    <property type="entry name" value="DinB/YfiT-like putative metalloenzymes"/>
    <property type="match status" value="1"/>
</dbReference>
<keyword evidence="1" id="KW-0732">Signal</keyword>
<feature type="signal peptide" evidence="1">
    <location>
        <begin position="1"/>
        <end position="21"/>
    </location>
</feature>
<sequence length="192" mass="22369">MKKLTLLSFLLCLLVGTKSNAQYAIKNLEGYTPQMGALVSMMDDLKARVTRQVKDLDQDGTDFLLDDQANRLGALILHLAATEKYYQEATFYDEKLDEVDDEEWLTALRLGDKAREELQGKPMSYYMDKWDEVRAKTKEVLKTKDDDWLLQLRDNAPGSAEYNYYWAWYHVMEHQANHMGQIALVKKRMSEE</sequence>
<evidence type="ECO:0000313" key="3">
    <source>
        <dbReference type="Proteomes" id="UP000198393"/>
    </source>
</evidence>